<evidence type="ECO:0000256" key="1">
    <source>
        <dbReference type="ARBA" id="ARBA00022737"/>
    </source>
</evidence>
<reference evidence="3" key="1">
    <citation type="submission" date="2018-05" db="EMBL/GenBank/DDBJ databases">
        <authorList>
            <person name="Lanie J.A."/>
            <person name="Ng W.-L."/>
            <person name="Kazmierczak K.M."/>
            <person name="Andrzejewski T.M."/>
            <person name="Davidsen T.M."/>
            <person name="Wayne K.J."/>
            <person name="Tettelin H."/>
            <person name="Glass J.I."/>
            <person name="Rusch D."/>
            <person name="Podicherti R."/>
            <person name="Tsui H.-C.T."/>
            <person name="Winkler M.E."/>
        </authorList>
    </citation>
    <scope>NUCLEOTIDE SEQUENCE</scope>
</reference>
<dbReference type="EMBL" id="UINC01000110">
    <property type="protein sequence ID" value="SUZ49243.1"/>
    <property type="molecule type" value="Genomic_DNA"/>
</dbReference>
<dbReference type="PANTHER" id="PTHR45586:SF1">
    <property type="entry name" value="LIPOPOLYSACCHARIDE ASSEMBLY PROTEIN B"/>
    <property type="match status" value="1"/>
</dbReference>
<organism evidence="3">
    <name type="scientific">marine metagenome</name>
    <dbReference type="NCBI Taxonomy" id="408172"/>
    <lineage>
        <taxon>unclassified sequences</taxon>
        <taxon>metagenomes</taxon>
        <taxon>ecological metagenomes</taxon>
    </lineage>
</organism>
<dbReference type="AlphaFoldDB" id="A0A381N6M4"/>
<gene>
    <name evidence="3" type="ORF">METZ01_LOCUS2097</name>
</gene>
<accession>A0A381N6M4</accession>
<dbReference type="InterPro" id="IPR019734">
    <property type="entry name" value="TPR_rpt"/>
</dbReference>
<evidence type="ECO:0000313" key="3">
    <source>
        <dbReference type="EMBL" id="SUZ49243.1"/>
    </source>
</evidence>
<evidence type="ECO:0000256" key="2">
    <source>
        <dbReference type="ARBA" id="ARBA00022803"/>
    </source>
</evidence>
<dbReference type="PROSITE" id="PS50005">
    <property type="entry name" value="TPR"/>
    <property type="match status" value="1"/>
</dbReference>
<name>A0A381N6M4_9ZZZZ</name>
<dbReference type="InterPro" id="IPR011990">
    <property type="entry name" value="TPR-like_helical_dom_sf"/>
</dbReference>
<proteinExistence type="predicted"/>
<evidence type="ECO:0008006" key="4">
    <source>
        <dbReference type="Google" id="ProtNLM"/>
    </source>
</evidence>
<dbReference type="SUPFAM" id="SSF48452">
    <property type="entry name" value="TPR-like"/>
    <property type="match status" value="3"/>
</dbReference>
<dbReference type="Gene3D" id="1.25.40.10">
    <property type="entry name" value="Tetratricopeptide repeat domain"/>
    <property type="match status" value="3"/>
</dbReference>
<protein>
    <recommendedName>
        <fullName evidence="4">Tetratricopeptide repeat-like domain-containing protein</fullName>
    </recommendedName>
</protein>
<keyword evidence="2" id="KW-0802">TPR repeat</keyword>
<dbReference type="InterPro" id="IPR051012">
    <property type="entry name" value="CellSynth/LPSAsmb/PSIAsmb"/>
</dbReference>
<dbReference type="PANTHER" id="PTHR45586">
    <property type="entry name" value="TPR REPEAT-CONTAINING PROTEIN PA4667"/>
    <property type="match status" value="1"/>
</dbReference>
<dbReference type="Pfam" id="PF14559">
    <property type="entry name" value="TPR_19"/>
    <property type="match status" value="1"/>
</dbReference>
<sequence length="614" mass="71978">MYAQTEVLPEGETAFVQAMAIERSGDLDRAIKIYYQILTGDPNHQRAYLQLRNIYTRTGDSESAIPIIENWLKYHPEDLQSELILGEFHYRNQDDEKAMEIWNQFRKTKLTNQTTYRLLFHSYVRFGQTDAMESLAQEGRERFDEPHLFAIDLANYYQSRQTYDRSLREYLTLIRYQKQYLRYTTDRILIMSDDTTSHTLIDSTLRMESEKNPDVQLILAGFYYKTGHFENALLQHIEIGVINSDDIRRWLEFSANLREEKQYELSVRSYHHLLENMEETDPRIVGDVLLGLGQAYEEQIVQNKTELQFVKWFPENDFFHHQFVKIPNIADDPLANTIEHYQSILALLPKSNTTATVHFRLGEIQAFLMQDMHGAKISYEAALKAQPHFDLENKIRIRIGDLLLSAGHYTEAKNYFDQESLPGNENAKVNEYTIRYLNSLLFNREIDKPLAFLDSVILVLEPSNLFFNDLMEMHDLLVNYYFDGTRDDRLAFESFFQAEALIRQYKILEAIEMLDYIRQEHPEALITPLSTLRLALLLLESDQFEQALLTALSIENSHLKDRGLALAGEIEERLLGNQENALKLYHRILSECQNSLLVEPVRFHIRKLSKLQES</sequence>
<keyword evidence="1" id="KW-0677">Repeat</keyword>